<dbReference type="EnsemblPlants" id="OMERI04G03290.1">
    <property type="protein sequence ID" value="OMERI04G03290.1"/>
    <property type="gene ID" value="OMERI04G03290"/>
</dbReference>
<dbReference type="HOGENOM" id="CLU_1477378_0_0_1"/>
<dbReference type="AlphaFoldDB" id="A0A0E0DB20"/>
<proteinExistence type="predicted"/>
<reference evidence="1" key="1">
    <citation type="submission" date="2015-04" db="UniProtKB">
        <authorList>
            <consortium name="EnsemblPlants"/>
        </authorList>
    </citation>
    <scope>IDENTIFICATION</scope>
</reference>
<keyword evidence="2" id="KW-1185">Reference proteome</keyword>
<evidence type="ECO:0000313" key="2">
    <source>
        <dbReference type="Proteomes" id="UP000008021"/>
    </source>
</evidence>
<accession>A0A0E0DB20</accession>
<name>A0A0E0DB20_9ORYZ</name>
<sequence length="183" mass="20831">MHRSFTCRLGAGREATTVEEDGANKNKEKRKCILTKPFFIPDMPKLEVMVIATVGWRRRARPRCTPEVFGHTRAGWLTPLRSQLVWLNALRLLHLVRGSCSLAIGLVDPENVTADIFVVAGLRQLTSARRLYFVLSIFFPDLQSFSLIVSVFSCDFCTEFGMLWIFPLFYLESSHSCTGMERP</sequence>
<organism evidence="1">
    <name type="scientific">Oryza meridionalis</name>
    <dbReference type="NCBI Taxonomy" id="40149"/>
    <lineage>
        <taxon>Eukaryota</taxon>
        <taxon>Viridiplantae</taxon>
        <taxon>Streptophyta</taxon>
        <taxon>Embryophyta</taxon>
        <taxon>Tracheophyta</taxon>
        <taxon>Spermatophyta</taxon>
        <taxon>Magnoliopsida</taxon>
        <taxon>Liliopsida</taxon>
        <taxon>Poales</taxon>
        <taxon>Poaceae</taxon>
        <taxon>BOP clade</taxon>
        <taxon>Oryzoideae</taxon>
        <taxon>Oryzeae</taxon>
        <taxon>Oryzinae</taxon>
        <taxon>Oryza</taxon>
    </lineage>
</organism>
<dbReference type="Proteomes" id="UP000008021">
    <property type="component" value="Chromosome 4"/>
</dbReference>
<evidence type="ECO:0000313" key="1">
    <source>
        <dbReference type="EnsemblPlants" id="OMERI04G03290.1"/>
    </source>
</evidence>
<protein>
    <submittedName>
        <fullName evidence="1">Uncharacterized protein</fullName>
    </submittedName>
</protein>
<dbReference type="Gramene" id="OMERI04G03290.1">
    <property type="protein sequence ID" value="OMERI04G03290.1"/>
    <property type="gene ID" value="OMERI04G03290"/>
</dbReference>
<reference evidence="1" key="2">
    <citation type="submission" date="2018-05" db="EMBL/GenBank/DDBJ databases">
        <title>OmerRS3 (Oryza meridionalis Reference Sequence Version 3).</title>
        <authorList>
            <person name="Zhang J."/>
            <person name="Kudrna D."/>
            <person name="Lee S."/>
            <person name="Talag J."/>
            <person name="Welchert J."/>
            <person name="Wing R.A."/>
        </authorList>
    </citation>
    <scope>NUCLEOTIDE SEQUENCE [LARGE SCALE GENOMIC DNA]</scope>
    <source>
        <strain evidence="1">cv. OR44</strain>
    </source>
</reference>